<keyword evidence="4" id="KW-1185">Reference proteome</keyword>
<feature type="compositionally biased region" description="Low complexity" evidence="1">
    <location>
        <begin position="12"/>
        <end position="22"/>
    </location>
</feature>
<evidence type="ECO:0000313" key="4">
    <source>
        <dbReference type="Proteomes" id="UP001500051"/>
    </source>
</evidence>
<reference evidence="4" key="1">
    <citation type="journal article" date="2019" name="Int. J. Syst. Evol. Microbiol.">
        <title>The Global Catalogue of Microorganisms (GCM) 10K type strain sequencing project: providing services to taxonomists for standard genome sequencing and annotation.</title>
        <authorList>
            <consortium name="The Broad Institute Genomics Platform"/>
            <consortium name="The Broad Institute Genome Sequencing Center for Infectious Disease"/>
            <person name="Wu L."/>
            <person name="Ma J."/>
        </authorList>
    </citation>
    <scope>NUCLEOTIDE SEQUENCE [LARGE SCALE GENOMIC DNA]</scope>
    <source>
        <strain evidence="4">JCM 16548</strain>
    </source>
</reference>
<proteinExistence type="predicted"/>
<dbReference type="RefSeq" id="WP_344810295.1">
    <property type="nucleotide sequence ID" value="NZ_BAAAYX010000002.1"/>
</dbReference>
<dbReference type="InterPro" id="IPR014729">
    <property type="entry name" value="Rossmann-like_a/b/a_fold"/>
</dbReference>
<dbReference type="InterPro" id="IPR006016">
    <property type="entry name" value="UspA"/>
</dbReference>
<feature type="domain" description="UspA" evidence="2">
    <location>
        <begin position="31"/>
        <end position="161"/>
    </location>
</feature>
<sequence>MTQSPTVPAGTAGVSEAPGASAAAEADRPYTIVVGVSATSKSPAALTWAAAQAGRTGGRVVAVRAWRMPNPQATPAGTPAGRISRAEDVEAEARRVLEADVVAALGPDHGVDVRLVRGGKLKVLLVAATGADLLVVDAPRQLVAGPMFAHRLLYAADCPVITMPPRLSGEPPSALTRVAGALGRGVVAAAGTAGRPGYRPPPRQ</sequence>
<dbReference type="Pfam" id="PF00582">
    <property type="entry name" value="Usp"/>
    <property type="match status" value="1"/>
</dbReference>
<comment type="caution">
    <text evidence="3">The sequence shown here is derived from an EMBL/GenBank/DDBJ whole genome shotgun (WGS) entry which is preliminary data.</text>
</comment>
<evidence type="ECO:0000259" key="2">
    <source>
        <dbReference type="Pfam" id="PF00582"/>
    </source>
</evidence>
<evidence type="ECO:0000313" key="3">
    <source>
        <dbReference type="EMBL" id="GAA3689940.1"/>
    </source>
</evidence>
<dbReference type="SUPFAM" id="SSF52402">
    <property type="entry name" value="Adenine nucleotide alpha hydrolases-like"/>
    <property type="match status" value="1"/>
</dbReference>
<dbReference type="Gene3D" id="3.40.50.620">
    <property type="entry name" value="HUPs"/>
    <property type="match status" value="1"/>
</dbReference>
<gene>
    <name evidence="3" type="ORF">GCM10022204_00910</name>
</gene>
<accession>A0ABP7CG71</accession>
<evidence type="ECO:0000256" key="1">
    <source>
        <dbReference type="SAM" id="MobiDB-lite"/>
    </source>
</evidence>
<protein>
    <recommendedName>
        <fullName evidence="2">UspA domain-containing protein</fullName>
    </recommendedName>
</protein>
<dbReference type="Proteomes" id="UP001500051">
    <property type="component" value="Unassembled WGS sequence"/>
</dbReference>
<organism evidence="3 4">
    <name type="scientific">Microlunatus aurantiacus</name>
    <dbReference type="NCBI Taxonomy" id="446786"/>
    <lineage>
        <taxon>Bacteria</taxon>
        <taxon>Bacillati</taxon>
        <taxon>Actinomycetota</taxon>
        <taxon>Actinomycetes</taxon>
        <taxon>Propionibacteriales</taxon>
        <taxon>Propionibacteriaceae</taxon>
        <taxon>Microlunatus</taxon>
    </lineage>
</organism>
<feature type="region of interest" description="Disordered" evidence="1">
    <location>
        <begin position="1"/>
        <end position="22"/>
    </location>
</feature>
<dbReference type="EMBL" id="BAAAYX010000002">
    <property type="protein sequence ID" value="GAA3689940.1"/>
    <property type="molecule type" value="Genomic_DNA"/>
</dbReference>
<name>A0ABP7CG71_9ACTN</name>